<dbReference type="OrthoDB" id="10482829at2759"/>
<dbReference type="InterPro" id="IPR009057">
    <property type="entry name" value="Homeodomain-like_sf"/>
</dbReference>
<dbReference type="Gene3D" id="1.10.246.220">
    <property type="match status" value="1"/>
</dbReference>
<protein>
    <recommendedName>
        <fullName evidence="1">Myb-like domain-containing protein</fullName>
    </recommendedName>
</protein>
<evidence type="ECO:0000259" key="1">
    <source>
        <dbReference type="PROSITE" id="PS50090"/>
    </source>
</evidence>
<reference evidence="2" key="1">
    <citation type="submission" date="2019-11" db="EMBL/GenBank/DDBJ databases">
        <authorList>
            <person name="Liu Y."/>
            <person name="Hou J."/>
            <person name="Li T.-Q."/>
            <person name="Guan C.-H."/>
            <person name="Wu X."/>
            <person name="Wu H.-Z."/>
            <person name="Ling F."/>
            <person name="Zhang R."/>
            <person name="Shi X.-G."/>
            <person name="Ren J.-P."/>
            <person name="Chen E.-F."/>
            <person name="Sun J.-M."/>
        </authorList>
    </citation>
    <scope>NUCLEOTIDE SEQUENCE</scope>
    <source>
        <strain evidence="2">Adult_tree_wgs_1</strain>
        <tissue evidence="2">Leaves</tissue>
    </source>
</reference>
<evidence type="ECO:0000313" key="2">
    <source>
        <dbReference type="EMBL" id="KAF7153062.1"/>
    </source>
</evidence>
<dbReference type="PROSITE" id="PS50090">
    <property type="entry name" value="MYB_LIKE"/>
    <property type="match status" value="1"/>
</dbReference>
<dbReference type="AlphaFoldDB" id="A0A834HH17"/>
<gene>
    <name evidence="2" type="ORF">RHSIM_Rhsim01G0230000</name>
</gene>
<dbReference type="SMART" id="SM00717">
    <property type="entry name" value="SANT"/>
    <property type="match status" value="1"/>
</dbReference>
<dbReference type="EMBL" id="WJXA01000001">
    <property type="protein sequence ID" value="KAF7153062.1"/>
    <property type="molecule type" value="Genomic_DNA"/>
</dbReference>
<comment type="caution">
    <text evidence="2">The sequence shown here is derived from an EMBL/GenBank/DDBJ whole genome shotgun (WGS) entry which is preliminary data.</text>
</comment>
<dbReference type="InterPro" id="IPR001005">
    <property type="entry name" value="SANT/Myb"/>
</dbReference>
<dbReference type="SUPFAM" id="SSF46689">
    <property type="entry name" value="Homeodomain-like"/>
    <property type="match status" value="1"/>
</dbReference>
<feature type="domain" description="Myb-like" evidence="1">
    <location>
        <begin position="143"/>
        <end position="189"/>
    </location>
</feature>
<organism evidence="2 3">
    <name type="scientific">Rhododendron simsii</name>
    <name type="common">Sims's rhododendron</name>
    <dbReference type="NCBI Taxonomy" id="118357"/>
    <lineage>
        <taxon>Eukaryota</taxon>
        <taxon>Viridiplantae</taxon>
        <taxon>Streptophyta</taxon>
        <taxon>Embryophyta</taxon>
        <taxon>Tracheophyta</taxon>
        <taxon>Spermatophyta</taxon>
        <taxon>Magnoliopsida</taxon>
        <taxon>eudicotyledons</taxon>
        <taxon>Gunneridae</taxon>
        <taxon>Pentapetalae</taxon>
        <taxon>asterids</taxon>
        <taxon>Ericales</taxon>
        <taxon>Ericaceae</taxon>
        <taxon>Ericoideae</taxon>
        <taxon>Rhodoreae</taxon>
        <taxon>Rhododendron</taxon>
    </lineage>
</organism>
<keyword evidence="3" id="KW-1185">Reference proteome</keyword>
<proteinExistence type="predicted"/>
<name>A0A834HH17_RHOSS</name>
<dbReference type="Proteomes" id="UP000626092">
    <property type="component" value="Unassembled WGS sequence"/>
</dbReference>
<dbReference type="Pfam" id="PF13921">
    <property type="entry name" value="Myb_DNA-bind_6"/>
    <property type="match status" value="1"/>
</dbReference>
<accession>A0A834HH17</accession>
<evidence type="ECO:0000313" key="3">
    <source>
        <dbReference type="Proteomes" id="UP000626092"/>
    </source>
</evidence>
<sequence>MVNWTPRFTTDTDTPDPLANPPTSEIFGLMDPNLSTNGPHFDNIPISPPLAMDYHSDNLELFFTQEEIIHTLSLVGIVGESYQDMTHFLSSFHDQGCQLISSGSGVDIGNTNSHGNYQLVVGGAQPWGTDISSPAVEVRKYMKFSPEEVEKLILGVQKYERRWKSIKLDYFKDSPRTENKLMEKWRHMLKSADKQTDPTLKELYTKAKNVDATLPNYSRSRSFGR</sequence>
<dbReference type="CDD" id="cd11660">
    <property type="entry name" value="SANT_TRF"/>
    <property type="match status" value="1"/>
</dbReference>